<reference evidence="1 2" key="1">
    <citation type="submission" date="2024-02" db="EMBL/GenBank/DDBJ databases">
        <title>STSV induces naive adaptation in Sulfolobus.</title>
        <authorList>
            <person name="Xiang X."/>
            <person name="Song M."/>
        </authorList>
    </citation>
    <scope>NUCLEOTIDE SEQUENCE [LARGE SCALE GENOMIC DNA]</scope>
    <source>
        <strain evidence="1 2">RT2</strain>
    </source>
</reference>
<dbReference type="AlphaFoldDB" id="A0AAX4L2U9"/>
<dbReference type="Proteomes" id="UP001432202">
    <property type="component" value="Chromosome"/>
</dbReference>
<evidence type="ECO:0000313" key="1">
    <source>
        <dbReference type="EMBL" id="WWQ60925.1"/>
    </source>
</evidence>
<keyword evidence="2" id="KW-1185">Reference proteome</keyword>
<organism evidence="1 2">
    <name type="scientific">Sulfolobus tengchongensis</name>
    <dbReference type="NCBI Taxonomy" id="207809"/>
    <lineage>
        <taxon>Archaea</taxon>
        <taxon>Thermoproteota</taxon>
        <taxon>Thermoprotei</taxon>
        <taxon>Sulfolobales</taxon>
        <taxon>Sulfolobaceae</taxon>
        <taxon>Sulfolobus</taxon>
    </lineage>
</organism>
<name>A0AAX4L2U9_9CREN</name>
<evidence type="ECO:0000313" key="2">
    <source>
        <dbReference type="Proteomes" id="UP001432202"/>
    </source>
</evidence>
<dbReference type="EMBL" id="CP146016">
    <property type="protein sequence ID" value="WWQ60925.1"/>
    <property type="molecule type" value="Genomic_DNA"/>
</dbReference>
<gene>
    <name evidence="1" type="ORF">V6M85_02255</name>
</gene>
<proteinExistence type="predicted"/>
<protein>
    <submittedName>
        <fullName evidence="1">Uncharacterized protein</fullName>
    </submittedName>
</protein>
<sequence length="56" mass="6484">MTSFNRDTKAVTRSFSMVDYSLSLLIVMKGKVFSSVVASFNQVWFENMERVRESLI</sequence>
<accession>A0AAX4L2U9</accession>